<gene>
    <name evidence="2" type="ORF">NMSP_1217</name>
</gene>
<dbReference type="EMBL" id="CP021324">
    <property type="protein sequence ID" value="ARS64832.1"/>
    <property type="molecule type" value="Genomic_DNA"/>
</dbReference>
<dbReference type="KEGG" id="nct:NMSP_1217"/>
<protein>
    <submittedName>
        <fullName evidence="2">Uncharacterized protein</fullName>
    </submittedName>
</protein>
<dbReference type="Proteomes" id="UP000249949">
    <property type="component" value="Chromosome"/>
</dbReference>
<organism evidence="2 3">
    <name type="scientific">Candidatus Nitrosomarinus catalinensis</name>
    <dbReference type="NCBI Taxonomy" id="1898749"/>
    <lineage>
        <taxon>Archaea</taxon>
        <taxon>Nitrososphaerota</taxon>
        <taxon>Nitrososphaeria</taxon>
        <taxon>Nitrosopumilales</taxon>
        <taxon>Nitrosopumilaceae</taxon>
        <taxon>Candidatus Nitrosomarinus</taxon>
    </lineage>
</organism>
<feature type="transmembrane region" description="Helical" evidence="1">
    <location>
        <begin position="151"/>
        <end position="169"/>
    </location>
</feature>
<proteinExistence type="predicted"/>
<keyword evidence="3" id="KW-1185">Reference proteome</keyword>
<keyword evidence="1" id="KW-0472">Membrane</keyword>
<evidence type="ECO:0000313" key="2">
    <source>
        <dbReference type="EMBL" id="ARS64832.1"/>
    </source>
</evidence>
<keyword evidence="1" id="KW-0812">Transmembrane</keyword>
<feature type="transmembrane region" description="Helical" evidence="1">
    <location>
        <begin position="74"/>
        <end position="101"/>
    </location>
</feature>
<name>A0A2Z2HLG1_9ARCH</name>
<keyword evidence="1" id="KW-1133">Transmembrane helix</keyword>
<dbReference type="AlphaFoldDB" id="A0A2Z2HLG1"/>
<evidence type="ECO:0000313" key="3">
    <source>
        <dbReference type="Proteomes" id="UP000249949"/>
    </source>
</evidence>
<evidence type="ECO:0000256" key="1">
    <source>
        <dbReference type="SAM" id="Phobius"/>
    </source>
</evidence>
<reference evidence="2 3" key="1">
    <citation type="journal article" date="2017" name="Environ. Microbiol.">
        <title>Genome and epigenome of a novel marine Thaumarchaeota strain suggest viral infection, phosphorothioation DNA modification and multiple restriction systems.</title>
        <authorList>
            <person name="Ahlgren N.A."/>
            <person name="Chen Y."/>
            <person name="Needham D.M."/>
            <person name="Parada A.E."/>
            <person name="Sachdeva R."/>
            <person name="Trinh V."/>
            <person name="Chen T."/>
            <person name="Fuhrman J.A."/>
        </authorList>
    </citation>
    <scope>NUCLEOTIDE SEQUENCE [LARGE SCALE GENOMIC DNA]</scope>
    <source>
        <strain evidence="2 3">SPOT01</strain>
    </source>
</reference>
<sequence length="170" mass="20423">MIKKYFENYFEKIKDTKKVARDKNIGVWWMPVFDSFLITVYLSWQLSVGVWIALDAWQSGQDYIPWYMDSLWEISSFSLTIFMSIITFTILDKIILFFIYVHSYANKLVLQGIAKLDMYLWRKTGRDTVVANFIWKLQRKYMSRSKRERKIMTFAFVGMIGAYYGWMILT</sequence>
<accession>A0A2Z2HLG1</accession>
<feature type="transmembrane region" description="Helical" evidence="1">
    <location>
        <begin position="27"/>
        <end position="54"/>
    </location>
</feature>